<sequence length="159" mass="17045">MDKLNSLRAAVTAVLPELEKNPDKLRLWIERGAAKCRGTATEAFGFEFQASVLVVEMTTDIAVLMLAVFRWCRVNQPDLLAPQSPGVTFDAEILDNGSADVLLQIPLTQNATVLNGGTAISWLAEPDPLFDDGLGLGDADPVPPFAGLDVADDAPPWDD</sequence>
<proteinExistence type="predicted"/>
<name>A0A918PF29_9SPHN</name>
<keyword evidence="2" id="KW-1185">Reference proteome</keyword>
<reference evidence="1" key="2">
    <citation type="submission" date="2020-09" db="EMBL/GenBank/DDBJ databases">
        <authorList>
            <person name="Sun Q."/>
            <person name="Kim S."/>
        </authorList>
    </citation>
    <scope>NUCLEOTIDE SEQUENCE</scope>
    <source>
        <strain evidence="1">KCTC 32255</strain>
    </source>
</reference>
<evidence type="ECO:0008006" key="3">
    <source>
        <dbReference type="Google" id="ProtNLM"/>
    </source>
</evidence>
<reference evidence="1" key="1">
    <citation type="journal article" date="2014" name="Int. J. Syst. Evol. Microbiol.">
        <title>Complete genome sequence of Corynebacterium casei LMG S-19264T (=DSM 44701T), isolated from a smear-ripened cheese.</title>
        <authorList>
            <consortium name="US DOE Joint Genome Institute (JGI-PGF)"/>
            <person name="Walter F."/>
            <person name="Albersmeier A."/>
            <person name="Kalinowski J."/>
            <person name="Ruckert C."/>
        </authorList>
    </citation>
    <scope>NUCLEOTIDE SEQUENCE</scope>
    <source>
        <strain evidence="1">KCTC 32255</strain>
    </source>
</reference>
<evidence type="ECO:0000313" key="2">
    <source>
        <dbReference type="Proteomes" id="UP000648075"/>
    </source>
</evidence>
<comment type="caution">
    <text evidence="1">The sequence shown here is derived from an EMBL/GenBank/DDBJ whole genome shotgun (WGS) entry which is preliminary data.</text>
</comment>
<dbReference type="RefSeq" id="WP_189620771.1">
    <property type="nucleotide sequence ID" value="NZ_BMZA01000004.1"/>
</dbReference>
<organism evidence="1 2">
    <name type="scientific">Novosphingobium colocasiae</name>
    <dbReference type="NCBI Taxonomy" id="1256513"/>
    <lineage>
        <taxon>Bacteria</taxon>
        <taxon>Pseudomonadati</taxon>
        <taxon>Pseudomonadota</taxon>
        <taxon>Alphaproteobacteria</taxon>
        <taxon>Sphingomonadales</taxon>
        <taxon>Sphingomonadaceae</taxon>
        <taxon>Novosphingobium</taxon>
    </lineage>
</organism>
<evidence type="ECO:0000313" key="1">
    <source>
        <dbReference type="EMBL" id="GGZ02741.1"/>
    </source>
</evidence>
<accession>A0A918PF29</accession>
<dbReference type="Proteomes" id="UP000648075">
    <property type="component" value="Unassembled WGS sequence"/>
</dbReference>
<protein>
    <recommendedName>
        <fullName evidence="3">Phage tail protein</fullName>
    </recommendedName>
</protein>
<dbReference type="InterPro" id="IPR009678">
    <property type="entry name" value="Phage_tail_completion_R"/>
</dbReference>
<dbReference type="Pfam" id="PF06891">
    <property type="entry name" value="P2_Phage_GpR"/>
    <property type="match status" value="1"/>
</dbReference>
<dbReference type="AlphaFoldDB" id="A0A918PF29"/>
<gene>
    <name evidence="1" type="ORF">GCM10011614_17270</name>
</gene>
<dbReference type="EMBL" id="BMZA01000004">
    <property type="protein sequence ID" value="GGZ02741.1"/>
    <property type="molecule type" value="Genomic_DNA"/>
</dbReference>